<protein>
    <submittedName>
        <fullName evidence="2">Uncharacterized protein</fullName>
    </submittedName>
</protein>
<organism evidence="2">
    <name type="scientific">viral metagenome</name>
    <dbReference type="NCBI Taxonomy" id="1070528"/>
    <lineage>
        <taxon>unclassified sequences</taxon>
        <taxon>metagenomes</taxon>
        <taxon>organismal metagenomes</taxon>
    </lineage>
</organism>
<feature type="region of interest" description="Disordered" evidence="1">
    <location>
        <begin position="33"/>
        <end position="58"/>
    </location>
</feature>
<name>A0A6C0ENB1_9ZZZZ</name>
<reference evidence="2" key="1">
    <citation type="journal article" date="2020" name="Nature">
        <title>Giant virus diversity and host interactions through global metagenomics.</title>
        <authorList>
            <person name="Schulz F."/>
            <person name="Roux S."/>
            <person name="Paez-Espino D."/>
            <person name="Jungbluth S."/>
            <person name="Walsh D.A."/>
            <person name="Denef V.J."/>
            <person name="McMahon K.D."/>
            <person name="Konstantinidis K.T."/>
            <person name="Eloe-Fadrosh E.A."/>
            <person name="Kyrpides N.C."/>
            <person name="Woyke T."/>
        </authorList>
    </citation>
    <scope>NUCLEOTIDE SEQUENCE</scope>
    <source>
        <strain evidence="2">GVMAG-M-3300009068-24</strain>
    </source>
</reference>
<accession>A0A6C0ENB1</accession>
<feature type="compositionally biased region" description="Basic and acidic residues" evidence="1">
    <location>
        <begin position="258"/>
        <end position="271"/>
    </location>
</feature>
<proteinExistence type="predicted"/>
<sequence length="360" mass="38847">MYVLIFTLLVAALICVAALMYALPLPGSYGPGGAGPKEPYSQRDIPVDSSTGLRKDTEDARPITDVDSDRTVIAPQSQWVAPQSQLGARNVLADYSQSLEKPYDDFTSPEPHGLEHVRPVTLDTACRALDPEACAASDVCVYVNGTTCRAAFPNTNNARAYNNYWGKTMPQTDLFYYWRDGKCYGDCQGFRVTDRGPGAITADALQDADRINAATSFVGILTPDEMYNKTTWPLSPSSVTRGPVTERTNTAPGSQQRGPKDSARARARAGDRAGASETPVRTILPRPSKTASNTDRASANLTCIPDCMAGWECQTSEGVGPICVPAMIANAPGSCDLNCARNYHCERVNGQSMCLPNRLF</sequence>
<evidence type="ECO:0000256" key="1">
    <source>
        <dbReference type="SAM" id="MobiDB-lite"/>
    </source>
</evidence>
<dbReference type="EMBL" id="MN738883">
    <property type="protein sequence ID" value="QHT29830.1"/>
    <property type="molecule type" value="Genomic_DNA"/>
</dbReference>
<feature type="region of interest" description="Disordered" evidence="1">
    <location>
        <begin position="231"/>
        <end position="294"/>
    </location>
</feature>
<feature type="compositionally biased region" description="Polar residues" evidence="1">
    <location>
        <begin position="231"/>
        <end position="257"/>
    </location>
</feature>
<evidence type="ECO:0000313" key="2">
    <source>
        <dbReference type="EMBL" id="QHT29830.1"/>
    </source>
</evidence>
<dbReference type="AlphaFoldDB" id="A0A6C0ENB1"/>